<dbReference type="EMBL" id="JAXOJX010000002">
    <property type="protein sequence ID" value="MDZ5455434.1"/>
    <property type="molecule type" value="Genomic_DNA"/>
</dbReference>
<accession>A0ABU5I8L1</accession>
<evidence type="ECO:0000313" key="1">
    <source>
        <dbReference type="EMBL" id="MDZ5455434.1"/>
    </source>
</evidence>
<evidence type="ECO:0000313" key="2">
    <source>
        <dbReference type="Proteomes" id="UP001293718"/>
    </source>
</evidence>
<reference evidence="1 2" key="1">
    <citation type="submission" date="2023-11" db="EMBL/GenBank/DDBJ databases">
        <title>Draft genome of Azohydromonas lata strain H1 (DSM1123), a polyhydroxyalkanoate producer.</title>
        <authorList>
            <person name="Traversa D."/>
            <person name="D'Addabbo P."/>
            <person name="Pazzani C."/>
            <person name="Manzari C."/>
            <person name="Chiara M."/>
            <person name="Scrascia M."/>
        </authorList>
    </citation>
    <scope>NUCLEOTIDE SEQUENCE [LARGE SCALE GENOMIC DNA]</scope>
    <source>
        <strain evidence="1 2">H1</strain>
    </source>
</reference>
<proteinExistence type="predicted"/>
<protein>
    <recommendedName>
        <fullName evidence="3">Right handed beta helix domain-containing protein</fullName>
    </recommendedName>
</protein>
<evidence type="ECO:0008006" key="3">
    <source>
        <dbReference type="Google" id="ProtNLM"/>
    </source>
</evidence>
<dbReference type="InterPro" id="IPR011050">
    <property type="entry name" value="Pectin_lyase_fold/virulence"/>
</dbReference>
<gene>
    <name evidence="1" type="ORF">SM757_02480</name>
</gene>
<organism evidence="1 2">
    <name type="scientific">Azohydromonas lata</name>
    <dbReference type="NCBI Taxonomy" id="45677"/>
    <lineage>
        <taxon>Bacteria</taxon>
        <taxon>Pseudomonadati</taxon>
        <taxon>Pseudomonadota</taxon>
        <taxon>Betaproteobacteria</taxon>
        <taxon>Burkholderiales</taxon>
        <taxon>Sphaerotilaceae</taxon>
        <taxon>Azohydromonas</taxon>
    </lineage>
</organism>
<keyword evidence="2" id="KW-1185">Reference proteome</keyword>
<name>A0ABU5I8L1_9BURK</name>
<dbReference type="InterPro" id="IPR012334">
    <property type="entry name" value="Pectin_lyas_fold"/>
</dbReference>
<comment type="caution">
    <text evidence="1">The sequence shown here is derived from an EMBL/GenBank/DDBJ whole genome shotgun (WGS) entry which is preliminary data.</text>
</comment>
<sequence>MNRRQLVQSLALAGLLPSLPLPGRTAGTVRTLYPGMSLSALLAQCVDDDVIEVKPGLYSAQVGAITQRRLTIRGIGSPRPVFRADGVSALGKGILVVRNAENVLIENLEFRGARVADLNGAGIRHELGNLTVRNCAFFDNEMGILTNNDANCTLDVSNSEFGFAANSPAATSPYPPHLIYVGRIKQFSLTGCYFHDGRVGHLVKSRAQTSLISYNLLVDGPKGTSSYELDLPEGGLVWVIGNVISQGALSPNSNIVSYGEETSTLTQHGLYMANNTIINNRSAGTFVRVSPARLSAGLSMRFTNNLLVGAGSVATGTTPWTTDNRLTTLGSLVAPASLNFKLLSTSPLRGTGVVPGWAGGRLLNPMAQFKLPLGTTPITAPAAWSPGAFQ</sequence>
<dbReference type="Proteomes" id="UP001293718">
    <property type="component" value="Unassembled WGS sequence"/>
</dbReference>
<dbReference type="Gene3D" id="2.160.20.10">
    <property type="entry name" value="Single-stranded right-handed beta-helix, Pectin lyase-like"/>
    <property type="match status" value="1"/>
</dbReference>
<dbReference type="SUPFAM" id="SSF51126">
    <property type="entry name" value="Pectin lyase-like"/>
    <property type="match status" value="1"/>
</dbReference>
<dbReference type="RefSeq" id="WP_066332086.1">
    <property type="nucleotide sequence ID" value="NZ_JAXOJX010000002.1"/>
</dbReference>